<name>A0A151WS87_9HYME</name>
<feature type="region of interest" description="Disordered" evidence="1">
    <location>
        <begin position="56"/>
        <end position="75"/>
    </location>
</feature>
<evidence type="ECO:0000313" key="2">
    <source>
        <dbReference type="EMBL" id="KYQ50535.1"/>
    </source>
</evidence>
<keyword evidence="3" id="KW-1185">Reference proteome</keyword>
<dbReference type="AlphaFoldDB" id="A0A151WS87"/>
<organism evidence="2 3">
    <name type="scientific">Mycetomoellerius zeteki</name>
    <dbReference type="NCBI Taxonomy" id="64791"/>
    <lineage>
        <taxon>Eukaryota</taxon>
        <taxon>Metazoa</taxon>
        <taxon>Ecdysozoa</taxon>
        <taxon>Arthropoda</taxon>
        <taxon>Hexapoda</taxon>
        <taxon>Insecta</taxon>
        <taxon>Pterygota</taxon>
        <taxon>Neoptera</taxon>
        <taxon>Endopterygota</taxon>
        <taxon>Hymenoptera</taxon>
        <taxon>Apocrita</taxon>
        <taxon>Aculeata</taxon>
        <taxon>Formicoidea</taxon>
        <taxon>Formicidae</taxon>
        <taxon>Myrmicinae</taxon>
        <taxon>Mycetomoellerius</taxon>
    </lineage>
</organism>
<dbReference type="Proteomes" id="UP000075809">
    <property type="component" value="Unassembled WGS sequence"/>
</dbReference>
<feature type="non-terminal residue" evidence="2">
    <location>
        <position position="1"/>
    </location>
</feature>
<feature type="compositionally biased region" description="Basic and acidic residues" evidence="1">
    <location>
        <begin position="11"/>
        <end position="23"/>
    </location>
</feature>
<accession>A0A151WS87</accession>
<dbReference type="STRING" id="64791.A0A151WS87"/>
<sequence>NEVRTVPTAKNRWESRRPSKSELQHNGLNFASRLPRKQPYSINGVESYLMGRSARVSDSSVRQPRHQPPYNLLVSSTGSRAGAVAAAGTRVSHVMSSSQSLQHCSYTRSGAQQGMQQQQQPQCGAYLPLQGRAW</sequence>
<protein>
    <submittedName>
        <fullName evidence="2">Uncharacterized protein</fullName>
    </submittedName>
</protein>
<reference evidence="2 3" key="1">
    <citation type="submission" date="2015-09" db="EMBL/GenBank/DDBJ databases">
        <title>Trachymyrmex zeteki WGS genome.</title>
        <authorList>
            <person name="Nygaard S."/>
            <person name="Hu H."/>
            <person name="Boomsma J."/>
            <person name="Zhang G."/>
        </authorList>
    </citation>
    <scope>NUCLEOTIDE SEQUENCE [LARGE SCALE GENOMIC DNA]</scope>
    <source>
        <strain evidence="2">Tzet28-1</strain>
        <tissue evidence="2">Whole body</tissue>
    </source>
</reference>
<evidence type="ECO:0000313" key="3">
    <source>
        <dbReference type="Proteomes" id="UP000075809"/>
    </source>
</evidence>
<feature type="region of interest" description="Disordered" evidence="1">
    <location>
        <begin position="1"/>
        <end position="36"/>
    </location>
</feature>
<proteinExistence type="predicted"/>
<dbReference type="EMBL" id="KQ982805">
    <property type="protein sequence ID" value="KYQ50535.1"/>
    <property type="molecule type" value="Genomic_DNA"/>
</dbReference>
<evidence type="ECO:0000256" key="1">
    <source>
        <dbReference type="SAM" id="MobiDB-lite"/>
    </source>
</evidence>
<gene>
    <name evidence="2" type="ORF">ALC60_10435</name>
</gene>